<evidence type="ECO:0000313" key="5">
    <source>
        <dbReference type="Proteomes" id="UP000886595"/>
    </source>
</evidence>
<feature type="region of interest" description="Disordered" evidence="1">
    <location>
        <begin position="1310"/>
        <end position="1330"/>
    </location>
</feature>
<feature type="domain" description="Neprosin PEP catalytic" evidence="3">
    <location>
        <begin position="548"/>
        <end position="799"/>
    </location>
</feature>
<evidence type="ECO:0000256" key="2">
    <source>
        <dbReference type="SAM" id="SignalP"/>
    </source>
</evidence>
<dbReference type="Pfam" id="PF03080">
    <property type="entry name" value="Neprosin"/>
    <property type="match status" value="2"/>
</dbReference>
<dbReference type="Pfam" id="PF06101">
    <property type="entry name" value="Vps62"/>
    <property type="match status" value="1"/>
</dbReference>
<proteinExistence type="predicted"/>
<evidence type="ECO:0000313" key="4">
    <source>
        <dbReference type="EMBL" id="KAG2290193.1"/>
    </source>
</evidence>
<dbReference type="Proteomes" id="UP000886595">
    <property type="component" value="Unassembled WGS sequence"/>
</dbReference>
<sequence length="1330" mass="149459">MMRMASFTVALMVIAATITIRVDGHAFSHHQEVKIRRHLKRLNKPAVKSIKSEDGDVIDCVPITNQPAFDHPLLKHHTMQMRPSFIPESDSTYINEETKTINQVWHKAGECPDNTVPIRRTKKEDLLRPKSMKRFGRKPHHSIPRTTTFDPTKGHQYAIMGARNGKFYGTEVVINLWKPYVQVPDEFSLAQTWIVSGSGSGLNTIEAGWQVYPELYDDNRPRFFVYWTRDGYRRTGCYNLLCSGFVQTSNRYSVGGAYNIVSRYGGTQYDISILIWKDRKTGNWWLRVGKDIIGYWPGKLFTSLGNGATRVEWGGEIVNLKTGGKHTGTDMGSGHFADEGYKKASYVRNLKIVDETNTLREPKSLYYFADKHNCYNVKTGNAGTSWGIHFFYGGPGRNVKMAGFTVALALMVIVSTIAVRVDGNEFSHHKEVKILRHLKRLNKPPVKSIKSEDGDVIDCVPITNQPAFDHPLLKHHTIQMRPSFHPRSDSTYTKKEAKTITQVWHKAGECPNNTVPIRRTKKEDLLRPKSIESFGRKPPHSIPKSTTFDPTKGHQYALMSAMNETFYGTEVLINLWKPYVQVPEEFSLAQTWIVSGSGSSLNTIEAGWQVYPELYDDYNPRFFVYWTRDGYQTTGCYNLLCSGFVQTSNEYSVGGAYTTVSSYGGTQYEISILIYKDRETGNWWLSLFNDIIGYWPGSLFTSLGDGATIVQWGGEIVNLETGGKHTSTDMGSGYFADEDNLIFEVFVYVVDLTRPTTLILSPLPFKPVYTTTTQYQLQSHYFSTIFGFVNIKMGNISSAQSSSPSLPIDSTFDLPSPLPSWPSGEGFAKGVIDLGGLEVFQVTKFNKVWTVYEEGQDNLGATFFEPSSLPEGFSLLGFYAQPNNRKLFGWTLVGKDISGNSIRPPVDYLLLWSGKSTKVENNKDQTGYFWQPVPPDGYSAVGLIVTTTAEKPPLDKIRCVRSDLTDQSEPDALIWESNGFSVSSSKPVNRGTQASSVCVGTFTSNPTLACLKNNKFDFSCMPSKVQIDALFKTYAPLIYFHKDEKYLPSSVNWFFSNGALLYKKGEESNPVPIEPNGSNLPQGEANDGLYWLDLPVASDARKRVQGGDLQSMEVYLHIKPVYGGTLTDIAVWMFYPFNGPSRAKLKLATIPLGRIGEHIGDWEHFTLRISNFSGKLQKMYLSQHSKGSWIYPPEIEFQSGGNKPVAYASLNGHAMYAKPGLVLQGRDDVGIRNDTGKSEKVFDTAVRFRVVSAEYLKEVEEPAWLNYMRHWGPKIDYGREDEIRGVEKIVVGESLKSMFRSAVNGLPNEVFGEEGPTGPKLKRNWLGDED</sequence>
<accession>A0A8X7RNA6</accession>
<protein>
    <recommendedName>
        <fullName evidence="3">Neprosin PEP catalytic domain-containing protein</fullName>
    </recommendedName>
</protein>
<organism evidence="4 5">
    <name type="scientific">Brassica carinata</name>
    <name type="common">Ethiopian mustard</name>
    <name type="synonym">Abyssinian cabbage</name>
    <dbReference type="NCBI Taxonomy" id="52824"/>
    <lineage>
        <taxon>Eukaryota</taxon>
        <taxon>Viridiplantae</taxon>
        <taxon>Streptophyta</taxon>
        <taxon>Embryophyta</taxon>
        <taxon>Tracheophyta</taxon>
        <taxon>Spermatophyta</taxon>
        <taxon>Magnoliopsida</taxon>
        <taxon>eudicotyledons</taxon>
        <taxon>Gunneridae</taxon>
        <taxon>Pentapetalae</taxon>
        <taxon>rosids</taxon>
        <taxon>malvids</taxon>
        <taxon>Brassicales</taxon>
        <taxon>Brassicaceae</taxon>
        <taxon>Brassiceae</taxon>
        <taxon>Brassica</taxon>
    </lineage>
</organism>
<feature type="domain" description="Neprosin PEP catalytic" evidence="3">
    <location>
        <begin position="149"/>
        <end position="400"/>
    </location>
</feature>
<keyword evidence="5" id="KW-1185">Reference proteome</keyword>
<evidence type="ECO:0000259" key="3">
    <source>
        <dbReference type="PROSITE" id="PS52045"/>
    </source>
</evidence>
<dbReference type="PANTHER" id="PTHR48152:SF6">
    <property type="entry name" value="VACUOLAR PROTEIN SORTING-ASSOCIATED PROTEIN 62"/>
    <property type="match status" value="1"/>
</dbReference>
<feature type="signal peptide" evidence="2">
    <location>
        <begin position="1"/>
        <end position="24"/>
    </location>
</feature>
<dbReference type="OrthoDB" id="188042at2759"/>
<dbReference type="InterPro" id="IPR009291">
    <property type="entry name" value="Vps62"/>
</dbReference>
<dbReference type="PROSITE" id="PS52045">
    <property type="entry name" value="NEPROSIN_PEP_CD"/>
    <property type="match status" value="2"/>
</dbReference>
<keyword evidence="2" id="KW-0732">Signal</keyword>
<feature type="chain" id="PRO_5036463092" description="Neprosin PEP catalytic domain-containing protein" evidence="2">
    <location>
        <begin position="25"/>
        <end position="1330"/>
    </location>
</feature>
<name>A0A8X7RNA6_BRACI</name>
<reference evidence="4 5" key="1">
    <citation type="submission" date="2020-02" db="EMBL/GenBank/DDBJ databases">
        <authorList>
            <person name="Ma Q."/>
            <person name="Huang Y."/>
            <person name="Song X."/>
            <person name="Pei D."/>
        </authorList>
    </citation>
    <scope>NUCLEOTIDE SEQUENCE [LARGE SCALE GENOMIC DNA]</scope>
    <source>
        <strain evidence="4">Sxm20200214</strain>
        <tissue evidence="4">Leaf</tissue>
    </source>
</reference>
<gene>
    <name evidence="4" type="ORF">Bca52824_049797</name>
</gene>
<comment type="caution">
    <text evidence="4">The sequence shown here is derived from an EMBL/GenBank/DDBJ whole genome shotgun (WGS) entry which is preliminary data.</text>
</comment>
<evidence type="ECO:0000256" key="1">
    <source>
        <dbReference type="SAM" id="MobiDB-lite"/>
    </source>
</evidence>
<dbReference type="Gene3D" id="3.90.1320.10">
    <property type="entry name" value="Outer-capsid protein sigma 3, large lobe"/>
    <property type="match status" value="2"/>
</dbReference>
<dbReference type="EMBL" id="JAAMPC010000010">
    <property type="protein sequence ID" value="KAG2290193.1"/>
    <property type="molecule type" value="Genomic_DNA"/>
</dbReference>
<dbReference type="InterPro" id="IPR004314">
    <property type="entry name" value="Neprosin"/>
</dbReference>
<dbReference type="Pfam" id="PF14365">
    <property type="entry name" value="Neprosin_AP"/>
    <property type="match status" value="2"/>
</dbReference>
<dbReference type="InterPro" id="IPR025521">
    <property type="entry name" value="Neprosin_propep"/>
</dbReference>
<dbReference type="PANTHER" id="PTHR48152">
    <property type="entry name" value="F1C9.34 PROTEIN"/>
    <property type="match status" value="1"/>
</dbReference>